<keyword evidence="6" id="KW-1185">Reference proteome</keyword>
<dbReference type="InterPro" id="IPR001810">
    <property type="entry name" value="F-box_dom"/>
</dbReference>
<dbReference type="SMART" id="SM00248">
    <property type="entry name" value="ANK"/>
    <property type="match status" value="7"/>
</dbReference>
<feature type="repeat" description="ANK" evidence="3">
    <location>
        <begin position="268"/>
        <end position="302"/>
    </location>
</feature>
<dbReference type="Gene3D" id="1.25.40.20">
    <property type="entry name" value="Ankyrin repeat-containing domain"/>
    <property type="match status" value="2"/>
</dbReference>
<dbReference type="OrthoDB" id="341259at2759"/>
<dbReference type="InterPro" id="IPR036770">
    <property type="entry name" value="Ankyrin_rpt-contain_sf"/>
</dbReference>
<dbReference type="AlphaFoldDB" id="A0A9W9WB82"/>
<keyword evidence="1" id="KW-0677">Repeat</keyword>
<accession>A0A9W9WB82</accession>
<gene>
    <name evidence="5" type="ORF">N7509_000788</name>
</gene>
<dbReference type="PROSITE" id="PS50088">
    <property type="entry name" value="ANK_REPEAT"/>
    <property type="match status" value="5"/>
</dbReference>
<keyword evidence="2 3" id="KW-0040">ANK repeat</keyword>
<dbReference type="PANTHER" id="PTHR24173:SF74">
    <property type="entry name" value="ANKYRIN REPEAT DOMAIN-CONTAINING PROTEIN 16"/>
    <property type="match status" value="1"/>
</dbReference>
<dbReference type="RefSeq" id="XP_056494007.1">
    <property type="nucleotide sequence ID" value="XM_056625425.1"/>
</dbReference>
<evidence type="ECO:0000313" key="6">
    <source>
        <dbReference type="Proteomes" id="UP001147747"/>
    </source>
</evidence>
<dbReference type="PROSITE" id="PS50181">
    <property type="entry name" value="FBOX"/>
    <property type="match status" value="1"/>
</dbReference>
<dbReference type="GeneID" id="81364405"/>
<evidence type="ECO:0000256" key="1">
    <source>
        <dbReference type="ARBA" id="ARBA00022737"/>
    </source>
</evidence>
<feature type="repeat" description="ANK" evidence="3">
    <location>
        <begin position="200"/>
        <end position="234"/>
    </location>
</feature>
<reference evidence="5" key="1">
    <citation type="submission" date="2022-12" db="EMBL/GenBank/DDBJ databases">
        <authorList>
            <person name="Petersen C."/>
        </authorList>
    </citation>
    <scope>NUCLEOTIDE SEQUENCE</scope>
    <source>
        <strain evidence="5">IBT 29677</strain>
    </source>
</reference>
<evidence type="ECO:0000256" key="2">
    <source>
        <dbReference type="ARBA" id="ARBA00023043"/>
    </source>
</evidence>
<dbReference type="EMBL" id="JAPZBU010000003">
    <property type="protein sequence ID" value="KAJ5414161.1"/>
    <property type="molecule type" value="Genomic_DNA"/>
</dbReference>
<sequence length="335" mass="37387">MSFRELPHEIIFMIATHIESENDISSLVRACRSFHNLLNNYLYERNVNRGAPALLWCAMRGLKTSVERLLKIQTRDKTENSLQQLDSFNSISSPLRAAIYYKHASIVKLLLQHGAGQTSGLPISTPLHTAVEYSSEEVVRTILEHGCNIDVTVPRAAETALVVAVRKQKPGIVKLLIKHGACLNTKPHIPAEAVEWKRHIWTTPLHTAVDGQYENREMAELLLSEGADVNVRCGDGGTSLHRTTRDMNVDDSRWLLENGADPNIIDNEENSPLHFAINLGRHGAELLELFLEHGADPNLRCRTAPTHPLELLDGMDVLEIEELLRGHGAHLPDST</sequence>
<comment type="caution">
    <text evidence="5">The sequence shown here is derived from an EMBL/GenBank/DDBJ whole genome shotgun (WGS) entry which is preliminary data.</text>
</comment>
<feature type="repeat" description="ANK" evidence="3">
    <location>
        <begin position="235"/>
        <end position="267"/>
    </location>
</feature>
<name>A0A9W9WB82_9EURO</name>
<dbReference type="PRINTS" id="PR01415">
    <property type="entry name" value="ANKYRIN"/>
</dbReference>
<protein>
    <recommendedName>
        <fullName evidence="4">F-box domain-containing protein</fullName>
    </recommendedName>
</protein>
<feature type="repeat" description="ANK" evidence="3">
    <location>
        <begin position="156"/>
        <end position="188"/>
    </location>
</feature>
<evidence type="ECO:0000259" key="4">
    <source>
        <dbReference type="PROSITE" id="PS50181"/>
    </source>
</evidence>
<dbReference type="SUPFAM" id="SSF48403">
    <property type="entry name" value="Ankyrin repeat"/>
    <property type="match status" value="1"/>
</dbReference>
<evidence type="ECO:0000313" key="5">
    <source>
        <dbReference type="EMBL" id="KAJ5414161.1"/>
    </source>
</evidence>
<dbReference type="Pfam" id="PF12796">
    <property type="entry name" value="Ank_2"/>
    <property type="match status" value="2"/>
</dbReference>
<organism evidence="5 6">
    <name type="scientific">Penicillium cosmopolitanum</name>
    <dbReference type="NCBI Taxonomy" id="1131564"/>
    <lineage>
        <taxon>Eukaryota</taxon>
        <taxon>Fungi</taxon>
        <taxon>Dikarya</taxon>
        <taxon>Ascomycota</taxon>
        <taxon>Pezizomycotina</taxon>
        <taxon>Eurotiomycetes</taxon>
        <taxon>Eurotiomycetidae</taxon>
        <taxon>Eurotiales</taxon>
        <taxon>Aspergillaceae</taxon>
        <taxon>Penicillium</taxon>
    </lineage>
</organism>
<evidence type="ECO:0000256" key="3">
    <source>
        <dbReference type="PROSITE-ProRule" id="PRU00023"/>
    </source>
</evidence>
<dbReference type="CDD" id="cd09917">
    <property type="entry name" value="F-box_SF"/>
    <property type="match status" value="1"/>
</dbReference>
<dbReference type="PANTHER" id="PTHR24173">
    <property type="entry name" value="ANKYRIN REPEAT CONTAINING"/>
    <property type="match status" value="1"/>
</dbReference>
<dbReference type="PROSITE" id="PS50297">
    <property type="entry name" value="ANK_REP_REGION"/>
    <property type="match status" value="4"/>
</dbReference>
<dbReference type="InterPro" id="IPR002110">
    <property type="entry name" value="Ankyrin_rpt"/>
</dbReference>
<feature type="repeat" description="ANK" evidence="3">
    <location>
        <begin position="125"/>
        <end position="154"/>
    </location>
</feature>
<reference evidence="5" key="2">
    <citation type="journal article" date="2023" name="IMA Fungus">
        <title>Comparative genomic study of the Penicillium genus elucidates a diverse pangenome and 15 lateral gene transfer events.</title>
        <authorList>
            <person name="Petersen C."/>
            <person name="Sorensen T."/>
            <person name="Nielsen M.R."/>
            <person name="Sondergaard T.E."/>
            <person name="Sorensen J.L."/>
            <person name="Fitzpatrick D.A."/>
            <person name="Frisvad J.C."/>
            <person name="Nielsen K.L."/>
        </authorList>
    </citation>
    <scope>NUCLEOTIDE SEQUENCE</scope>
    <source>
        <strain evidence="5">IBT 29677</strain>
    </source>
</reference>
<feature type="domain" description="F-box" evidence="4">
    <location>
        <begin position="1"/>
        <end position="46"/>
    </location>
</feature>
<proteinExistence type="predicted"/>
<dbReference type="Proteomes" id="UP001147747">
    <property type="component" value="Unassembled WGS sequence"/>
</dbReference>